<reference evidence="1" key="1">
    <citation type="submission" date="2020-02" db="EMBL/GenBank/DDBJ databases">
        <authorList>
            <person name="Scholz U."/>
            <person name="Mascher M."/>
            <person name="Fiebig A."/>
        </authorList>
    </citation>
    <scope>NUCLEOTIDE SEQUENCE</scope>
</reference>
<name>A0A7I8KHI9_SPIIN</name>
<keyword evidence="2" id="KW-1185">Reference proteome</keyword>
<evidence type="ECO:0000313" key="2">
    <source>
        <dbReference type="Proteomes" id="UP000663760"/>
    </source>
</evidence>
<gene>
    <name evidence="1" type="ORF">SI8410_05007369</name>
</gene>
<protein>
    <submittedName>
        <fullName evidence="1">Uncharacterized protein</fullName>
    </submittedName>
</protein>
<accession>A0A7I8KHI9</accession>
<organism evidence="1 2">
    <name type="scientific">Spirodela intermedia</name>
    <name type="common">Intermediate duckweed</name>
    <dbReference type="NCBI Taxonomy" id="51605"/>
    <lineage>
        <taxon>Eukaryota</taxon>
        <taxon>Viridiplantae</taxon>
        <taxon>Streptophyta</taxon>
        <taxon>Embryophyta</taxon>
        <taxon>Tracheophyta</taxon>
        <taxon>Spermatophyta</taxon>
        <taxon>Magnoliopsida</taxon>
        <taxon>Liliopsida</taxon>
        <taxon>Araceae</taxon>
        <taxon>Lemnoideae</taxon>
        <taxon>Spirodela</taxon>
    </lineage>
</organism>
<sequence>MHPLKWRVRGPRECDGRFRAAKGCLRATAGGPEGINDKTRRQFTVKGAVQSTRKNSIFSGRWALRRVLTISLAGLTEYRNMIRSSPGQPDMLT</sequence>
<evidence type="ECO:0000313" key="1">
    <source>
        <dbReference type="EMBL" id="CAA7396706.1"/>
    </source>
</evidence>
<dbReference type="AlphaFoldDB" id="A0A7I8KHI9"/>
<proteinExistence type="predicted"/>
<dbReference type="EMBL" id="LR746268">
    <property type="protein sequence ID" value="CAA7396706.1"/>
    <property type="molecule type" value="Genomic_DNA"/>
</dbReference>
<dbReference type="Proteomes" id="UP000663760">
    <property type="component" value="Chromosome 5"/>
</dbReference>